<proteinExistence type="predicted"/>
<dbReference type="PANTHER" id="PTHR44329:SF298">
    <property type="entry name" value="MIXED LINEAGE KINASE DOMAIN-LIKE PROTEIN"/>
    <property type="match status" value="1"/>
</dbReference>
<reference evidence="14 15" key="1">
    <citation type="journal article" date="2018" name="BMC Genomics">
        <title>The genome of Naegleria lovaniensis, the basis for a comparative approach to unravel pathogenicity factors of the human pathogenic amoeba N. fowleri.</title>
        <authorList>
            <person name="Liechti N."/>
            <person name="Schurch N."/>
            <person name="Bruggmann R."/>
            <person name="Wittwer M."/>
        </authorList>
    </citation>
    <scope>NUCLEOTIDE SEQUENCE [LARGE SCALE GENOMIC DNA]</scope>
    <source>
        <strain evidence="14 15">ATCC 30569</strain>
    </source>
</reference>
<dbReference type="PROSITE" id="PS00108">
    <property type="entry name" value="PROTEIN_KINASE_ST"/>
    <property type="match status" value="1"/>
</dbReference>
<dbReference type="GO" id="GO:0004674">
    <property type="term" value="F:protein serine/threonine kinase activity"/>
    <property type="evidence" value="ECO:0007669"/>
    <property type="project" value="TreeGrafter"/>
</dbReference>
<dbReference type="GO" id="GO:0005576">
    <property type="term" value="C:extracellular region"/>
    <property type="evidence" value="ECO:0007669"/>
    <property type="project" value="UniProtKB-SubCell"/>
</dbReference>
<evidence type="ECO:0000256" key="7">
    <source>
        <dbReference type="ARBA" id="ARBA00022840"/>
    </source>
</evidence>
<dbReference type="AlphaFoldDB" id="A0AA88GJ43"/>
<name>A0AA88GJ43_NAELO</name>
<accession>A0AA88GJ43</accession>
<keyword evidence="6 10" id="KW-0547">Nucleotide-binding</keyword>
<evidence type="ECO:0000256" key="6">
    <source>
        <dbReference type="ARBA" id="ARBA00022741"/>
    </source>
</evidence>
<evidence type="ECO:0000256" key="12">
    <source>
        <dbReference type="SAM" id="Phobius"/>
    </source>
</evidence>
<dbReference type="InterPro" id="IPR013087">
    <property type="entry name" value="Znf_C2H2_type"/>
</dbReference>
<keyword evidence="12" id="KW-0812">Transmembrane</keyword>
<keyword evidence="8 12" id="KW-0472">Membrane</keyword>
<dbReference type="Gene3D" id="3.30.200.20">
    <property type="entry name" value="Phosphorylase Kinase, domain 1"/>
    <property type="match status" value="1"/>
</dbReference>
<dbReference type="SUPFAM" id="SSF51126">
    <property type="entry name" value="Pectin lyase-like"/>
    <property type="match status" value="2"/>
</dbReference>
<dbReference type="InterPro" id="IPR011050">
    <property type="entry name" value="Pectin_lyase_fold/virulence"/>
</dbReference>
<comment type="caution">
    <text evidence="14">The sequence shown here is derived from an EMBL/GenBank/DDBJ whole genome shotgun (WGS) entry which is preliminary data.</text>
</comment>
<dbReference type="RefSeq" id="XP_044545398.1">
    <property type="nucleotide sequence ID" value="XM_044698869.1"/>
</dbReference>
<keyword evidence="15" id="KW-1185">Reference proteome</keyword>
<evidence type="ECO:0000256" key="2">
    <source>
        <dbReference type="ARBA" id="ARBA00004442"/>
    </source>
</evidence>
<feature type="transmembrane region" description="Helical" evidence="12">
    <location>
        <begin position="62"/>
        <end position="84"/>
    </location>
</feature>
<keyword evidence="5" id="KW-0732">Signal</keyword>
<keyword evidence="7 10" id="KW-0067">ATP-binding</keyword>
<feature type="binding site" evidence="10">
    <location>
        <position position="949"/>
    </location>
    <ligand>
        <name>ATP</name>
        <dbReference type="ChEBI" id="CHEBI:30616"/>
    </ligand>
</feature>
<comment type="subcellular location">
    <subcellularLocation>
        <location evidence="1">Cell envelope</location>
    </subcellularLocation>
    <subcellularLocation>
        <location evidence="2">Cell outer membrane</location>
    </subcellularLocation>
    <subcellularLocation>
        <location evidence="3">Secreted</location>
    </subcellularLocation>
</comment>
<dbReference type="Gene3D" id="1.10.510.10">
    <property type="entry name" value="Transferase(Phosphotransferase) domain 1"/>
    <property type="match status" value="1"/>
</dbReference>
<evidence type="ECO:0000256" key="3">
    <source>
        <dbReference type="ARBA" id="ARBA00004613"/>
    </source>
</evidence>
<sequence length="1237" mass="139831">MPPRLKDSDDEKDTQNQQQYQDKNDHRITFRCCYFTNCWMNFVPSLFHQKHRKSHSERNNNTLFFFLLFMLVAAVLSSSVSLFIQRHQDNIHYHLRENFRKDFYVHAQGYLPSVDTVQQALTVETMRSDAVSFVLCNNSFTPFNLTFYVGKLHNQITNSPNDEVCGLTDPCSSMNEVFDQFSSLLLKDMETYACLYYHMTIVVLNDLTDTSSQSTSNCKNTVPEVKKSHNRVRVDLTVTSVNHENPSTITCFYEEDGERLEFITDISAIVFLYLYHIKMKNIYLNPLTVQHATIINSNVDIARALDSAVIENSDFLESRILIATKTSASLRNIKLSGGLMINQCSQILIVNLTCYEDDNAKRYGYLEISTVDDFLMRDSNLLFGLRGHANFDSVISIAIIDSNFEYVSTSPSRTNESLEYVISVELVFRLNILGCTFSKRNDGQGWLKVVSGGVIYFSHLHVANNTCDVEGLFLLNICQSIRISDSSFLNNVANMAGALYIIAVKDLSIVDSSFDNNYAVADTGAVGITQAFNSRIKGCKFRNNTANNGSGGALSLKYSEMFISHTTFVRNRATISGGAIYSYSSWLTAVEFCTFEENTAQYQVYDESCFDTSSNPHGSGGAIAMYYSTSDTFMETSFVGNKASRGGAVFISNDIRFIAIKFENNFASISGGALFVTNKASMTMRNVSMLENIATIYGPDSSTPIAYFSEIVETIPPTSSSDIISIYPGQIFIVKFMKMYDRYNNYIKSVKECPTLSLSDNRFLLESNFTQLDSNVITLTITIDPSIDIGLNNYGISNTLNIGFIESDTHNLTILLTSCPTDYVIKNGKCAPGFPFSQVIPGIIIGSLLFMLIGIILGSFLCSLCGFGAWRAFKKVRSIYARQRSEKEIEEKLLTYDVSYGSLNSEIHISKTSNYIIPANDLKFEKKIGEGASGSVYQAKYNMIDVAVKSIIRTEETDEIFEKEVMLLVQLRHPNIISFYGICISETQMYIVVELGKNGSLEQLITNMKKGKIKKTLKEKLKILIGVANGMKYLHGLNPQYLIHRDLKPANIVLDQSNVPKVCDFGLSRTVSSSPTKSLTTNIGTLIYMCPELILEDDSEPLHQLSRENATKIDVYSYAIIMYELFYEETAYWNENSEKINYFNHLINEQKKVKSLNLLFYVANHDKRPFIPFLNYDEMKIWCDKFMSNDDTTNDELLIAVDSYMKLMKSCWASNPSDRPSFERIIQKLTDIYNMDF</sequence>
<dbReference type="InterPro" id="IPR011009">
    <property type="entry name" value="Kinase-like_dom_sf"/>
</dbReference>
<dbReference type="GeneID" id="68101212"/>
<dbReference type="PROSITE" id="PS50011">
    <property type="entry name" value="PROTEIN_KINASE_DOM"/>
    <property type="match status" value="1"/>
</dbReference>
<dbReference type="CDD" id="cd13999">
    <property type="entry name" value="STKc_MAP3K-like"/>
    <property type="match status" value="1"/>
</dbReference>
<evidence type="ECO:0000256" key="11">
    <source>
        <dbReference type="SAM" id="MobiDB-lite"/>
    </source>
</evidence>
<evidence type="ECO:0000313" key="15">
    <source>
        <dbReference type="Proteomes" id="UP000816034"/>
    </source>
</evidence>
<dbReference type="InterPro" id="IPR051681">
    <property type="entry name" value="Ser/Thr_Kinases-Pseudokinases"/>
</dbReference>
<keyword evidence="4" id="KW-0964">Secreted</keyword>
<dbReference type="GO" id="GO:0005524">
    <property type="term" value="F:ATP binding"/>
    <property type="evidence" value="ECO:0007669"/>
    <property type="project" value="UniProtKB-UniRule"/>
</dbReference>
<feature type="region of interest" description="Disordered" evidence="11">
    <location>
        <begin position="1"/>
        <end position="21"/>
    </location>
</feature>
<evidence type="ECO:0000256" key="1">
    <source>
        <dbReference type="ARBA" id="ARBA00004196"/>
    </source>
</evidence>
<dbReference type="PROSITE" id="PS00028">
    <property type="entry name" value="ZINC_FINGER_C2H2_1"/>
    <property type="match status" value="1"/>
</dbReference>
<dbReference type="Proteomes" id="UP000816034">
    <property type="component" value="Unassembled WGS sequence"/>
</dbReference>
<evidence type="ECO:0000256" key="4">
    <source>
        <dbReference type="ARBA" id="ARBA00022525"/>
    </source>
</evidence>
<dbReference type="Pfam" id="PF02415">
    <property type="entry name" value="Chlam_PMP"/>
    <property type="match status" value="1"/>
</dbReference>
<dbReference type="PROSITE" id="PS00107">
    <property type="entry name" value="PROTEIN_KINASE_ATP"/>
    <property type="match status" value="1"/>
</dbReference>
<keyword evidence="9" id="KW-0998">Cell outer membrane</keyword>
<dbReference type="InterPro" id="IPR017441">
    <property type="entry name" value="Protein_kinase_ATP_BS"/>
</dbReference>
<evidence type="ECO:0000256" key="5">
    <source>
        <dbReference type="ARBA" id="ARBA00022729"/>
    </source>
</evidence>
<evidence type="ECO:0000313" key="14">
    <source>
        <dbReference type="EMBL" id="KAG2378136.1"/>
    </source>
</evidence>
<dbReference type="PANTHER" id="PTHR44329">
    <property type="entry name" value="SERINE/THREONINE-PROTEIN KINASE TNNI3K-RELATED"/>
    <property type="match status" value="1"/>
</dbReference>
<feature type="domain" description="Protein kinase" evidence="13">
    <location>
        <begin position="922"/>
        <end position="1237"/>
    </location>
</feature>
<dbReference type="Pfam" id="PF00069">
    <property type="entry name" value="Pkinase"/>
    <property type="match status" value="1"/>
</dbReference>
<dbReference type="InterPro" id="IPR000719">
    <property type="entry name" value="Prot_kinase_dom"/>
</dbReference>
<evidence type="ECO:0000256" key="9">
    <source>
        <dbReference type="ARBA" id="ARBA00023237"/>
    </source>
</evidence>
<protein>
    <recommendedName>
        <fullName evidence="13">Protein kinase domain-containing protein</fullName>
    </recommendedName>
</protein>
<organism evidence="14 15">
    <name type="scientific">Naegleria lovaniensis</name>
    <name type="common">Amoeba</name>
    <dbReference type="NCBI Taxonomy" id="51637"/>
    <lineage>
        <taxon>Eukaryota</taxon>
        <taxon>Discoba</taxon>
        <taxon>Heterolobosea</taxon>
        <taxon>Tetramitia</taxon>
        <taxon>Eutetramitia</taxon>
        <taxon>Vahlkampfiidae</taxon>
        <taxon>Naegleria</taxon>
    </lineage>
</organism>
<dbReference type="InterPro" id="IPR003368">
    <property type="entry name" value="POMP_repeat"/>
</dbReference>
<evidence type="ECO:0000259" key="13">
    <source>
        <dbReference type="PROSITE" id="PS50011"/>
    </source>
</evidence>
<keyword evidence="12" id="KW-1133">Transmembrane helix</keyword>
<dbReference type="EMBL" id="PYSW02000035">
    <property type="protein sequence ID" value="KAG2378136.1"/>
    <property type="molecule type" value="Genomic_DNA"/>
</dbReference>
<evidence type="ECO:0000256" key="10">
    <source>
        <dbReference type="PROSITE-ProRule" id="PRU10141"/>
    </source>
</evidence>
<dbReference type="SUPFAM" id="SSF56112">
    <property type="entry name" value="Protein kinase-like (PK-like)"/>
    <property type="match status" value="1"/>
</dbReference>
<gene>
    <name evidence="14" type="ORF">C9374_008758</name>
</gene>
<dbReference type="InterPro" id="IPR008271">
    <property type="entry name" value="Ser/Thr_kinase_AS"/>
</dbReference>
<dbReference type="SMART" id="SM00220">
    <property type="entry name" value="S_TKc"/>
    <property type="match status" value="1"/>
</dbReference>
<evidence type="ECO:0000256" key="8">
    <source>
        <dbReference type="ARBA" id="ARBA00023136"/>
    </source>
</evidence>
<feature type="transmembrane region" description="Helical" evidence="12">
    <location>
        <begin position="839"/>
        <end position="870"/>
    </location>
</feature>